<dbReference type="InterPro" id="IPR017871">
    <property type="entry name" value="ABC_transporter-like_CS"/>
</dbReference>
<evidence type="ECO:0000256" key="5">
    <source>
        <dbReference type="ARBA" id="ARBA00022840"/>
    </source>
</evidence>
<evidence type="ECO:0000256" key="4">
    <source>
        <dbReference type="ARBA" id="ARBA00022741"/>
    </source>
</evidence>
<dbReference type="InterPro" id="IPR030946">
    <property type="entry name" value="EcfA2"/>
</dbReference>
<dbReference type="PANTHER" id="PTHR43553:SF27">
    <property type="entry name" value="ENERGY-COUPLING FACTOR TRANSPORTER ATP-BINDING PROTEIN ECFA2"/>
    <property type="match status" value="1"/>
</dbReference>
<keyword evidence="6" id="KW-1278">Translocase</keyword>
<dbReference type="SUPFAM" id="SSF52540">
    <property type="entry name" value="P-loop containing nucleoside triphosphate hydrolases"/>
    <property type="match status" value="1"/>
</dbReference>
<keyword evidence="11" id="KW-1185">Reference proteome</keyword>
<keyword evidence="5 8" id="KW-0067">ATP-binding</keyword>
<dbReference type="GO" id="GO:0005524">
    <property type="term" value="F:ATP binding"/>
    <property type="evidence" value="ECO:0007669"/>
    <property type="project" value="UniProtKB-UniRule"/>
</dbReference>
<gene>
    <name evidence="10" type="ORF">DealDRAFT_1492</name>
</gene>
<evidence type="ECO:0000256" key="1">
    <source>
        <dbReference type="ARBA" id="ARBA00004202"/>
    </source>
</evidence>
<proteinExistence type="inferred from homology"/>
<name>C0GG83_DETAL</name>
<dbReference type="SMART" id="SM00382">
    <property type="entry name" value="AAA"/>
    <property type="match status" value="1"/>
</dbReference>
<accession>C0GG83</accession>
<protein>
    <recommendedName>
        <fullName evidence="8">Energy-coupling factor transporter ATP-binding protein EcfA2</fullName>
        <ecNumber evidence="8">7.-.-.-</ecNumber>
    </recommendedName>
</protein>
<sequence>MLLKLENVNYTYMPGTPFETAALKNANLEVEQGEYLAVIGETGSGKSTLVQHLNGLLRPTTGRVLLEGRDVTEKGELAALRRRVGLLFQFPEHQLFEETVYADVAFGPKNLGLTEEEVKERVEKALTLVGLDSREIARRSPFSLSGGQMRRVAMAGVLAMEPDVIILDEPAAGLDPRGKGEIFDQVDKLHTQHGLTVVLVSHSMEDVASRAGRLVVLADGEIKTSGTPAEVFADALTLENMGLALPQMAILMHRLRQAGKDVPTDIFTVPAAKEAILAMLGGNRK</sequence>
<evidence type="ECO:0000313" key="11">
    <source>
        <dbReference type="Proteomes" id="UP000006443"/>
    </source>
</evidence>
<evidence type="ECO:0000256" key="3">
    <source>
        <dbReference type="ARBA" id="ARBA00022475"/>
    </source>
</evidence>
<dbReference type="InterPro" id="IPR003439">
    <property type="entry name" value="ABC_transporter-like_ATP-bd"/>
</dbReference>
<dbReference type="GO" id="GO:0043190">
    <property type="term" value="C:ATP-binding cassette (ABC) transporter complex"/>
    <property type="evidence" value="ECO:0007669"/>
    <property type="project" value="TreeGrafter"/>
</dbReference>
<organism evidence="10 11">
    <name type="scientific">Dethiobacter alkaliphilus AHT 1</name>
    <dbReference type="NCBI Taxonomy" id="555088"/>
    <lineage>
        <taxon>Bacteria</taxon>
        <taxon>Bacillati</taxon>
        <taxon>Bacillota</taxon>
        <taxon>Dethiobacteria</taxon>
        <taxon>Dethiobacterales</taxon>
        <taxon>Dethiobacteraceae</taxon>
        <taxon>Dethiobacter</taxon>
    </lineage>
</organism>
<dbReference type="PANTHER" id="PTHR43553">
    <property type="entry name" value="HEAVY METAL TRANSPORTER"/>
    <property type="match status" value="1"/>
</dbReference>
<dbReference type="GO" id="GO:0016887">
    <property type="term" value="F:ATP hydrolysis activity"/>
    <property type="evidence" value="ECO:0007669"/>
    <property type="project" value="InterPro"/>
</dbReference>
<dbReference type="RefSeq" id="WP_008516271.1">
    <property type="nucleotide sequence ID" value="NZ_ACJM01000006.1"/>
</dbReference>
<keyword evidence="4 8" id="KW-0547">Nucleotide-binding</keyword>
<dbReference type="Pfam" id="PF00005">
    <property type="entry name" value="ABC_tran"/>
    <property type="match status" value="1"/>
</dbReference>
<dbReference type="InterPro" id="IPR050095">
    <property type="entry name" value="ECF_ABC_transporter_ATP-bd"/>
</dbReference>
<dbReference type="PROSITE" id="PS50893">
    <property type="entry name" value="ABC_TRANSPORTER_2"/>
    <property type="match status" value="1"/>
</dbReference>
<comment type="similarity">
    <text evidence="8">Belongs to the ABC transporter superfamily. Energy-coupling factor EcfA family.</text>
</comment>
<reference evidence="10 11" key="1">
    <citation type="submission" date="2009-02" db="EMBL/GenBank/DDBJ databases">
        <title>Sequencing of the draft genome and assembly of Dethiobacter alkaliphilus AHT 1.</title>
        <authorList>
            <consortium name="US DOE Joint Genome Institute (JGI-PGF)"/>
            <person name="Lucas S."/>
            <person name="Copeland A."/>
            <person name="Lapidus A."/>
            <person name="Glavina del Rio T."/>
            <person name="Dalin E."/>
            <person name="Tice H."/>
            <person name="Bruce D."/>
            <person name="Goodwin L."/>
            <person name="Pitluck S."/>
            <person name="Larimer F."/>
            <person name="Land M.L."/>
            <person name="Hauser L."/>
            <person name="Muyzer G."/>
        </authorList>
    </citation>
    <scope>NUCLEOTIDE SEQUENCE [LARGE SCALE GENOMIC DNA]</scope>
    <source>
        <strain evidence="10 11">AHT 1</strain>
    </source>
</reference>
<dbReference type="EC" id="7.-.-.-" evidence="8"/>
<evidence type="ECO:0000256" key="8">
    <source>
        <dbReference type="RuleBase" id="RU365104"/>
    </source>
</evidence>
<dbReference type="InterPro" id="IPR027417">
    <property type="entry name" value="P-loop_NTPase"/>
</dbReference>
<dbReference type="NCBIfam" id="TIGR04521">
    <property type="entry name" value="ECF_ATPase_2"/>
    <property type="match status" value="1"/>
</dbReference>
<dbReference type="Proteomes" id="UP000006443">
    <property type="component" value="Unassembled WGS sequence"/>
</dbReference>
<comment type="subunit">
    <text evidence="8">Forms a stable energy-coupling factor (ECF) transporter complex composed of 2 membrane-embedded substrate-binding proteins (S component), 2 ATP-binding proteins (A component) and 2 transmembrane proteins (T component).</text>
</comment>
<dbReference type="Gene3D" id="3.40.50.300">
    <property type="entry name" value="P-loop containing nucleotide triphosphate hydrolases"/>
    <property type="match status" value="1"/>
</dbReference>
<dbReference type="CDD" id="cd03225">
    <property type="entry name" value="ABC_cobalt_CbiO_domain1"/>
    <property type="match status" value="1"/>
</dbReference>
<dbReference type="eggNOG" id="COG1122">
    <property type="taxonomic scope" value="Bacteria"/>
</dbReference>
<comment type="function">
    <text evidence="8">ATP-binding (A) component of a common energy-coupling factor (ECF) ABC-transporter complex.</text>
</comment>
<dbReference type="OrthoDB" id="9784332at2"/>
<evidence type="ECO:0000256" key="7">
    <source>
        <dbReference type="ARBA" id="ARBA00023136"/>
    </source>
</evidence>
<dbReference type="GO" id="GO:0042626">
    <property type="term" value="F:ATPase-coupled transmembrane transporter activity"/>
    <property type="evidence" value="ECO:0007669"/>
    <property type="project" value="TreeGrafter"/>
</dbReference>
<keyword evidence="3 8" id="KW-1003">Cell membrane</keyword>
<keyword evidence="7 8" id="KW-0472">Membrane</keyword>
<comment type="subcellular location">
    <subcellularLocation>
        <location evidence="1 8">Cell membrane</location>
        <topology evidence="1 8">Peripheral membrane protein</topology>
    </subcellularLocation>
</comment>
<dbReference type="STRING" id="555088.DealDRAFT_1492"/>
<dbReference type="InterPro" id="IPR015856">
    <property type="entry name" value="ABC_transpr_CbiO/EcfA_su"/>
</dbReference>
<keyword evidence="2 8" id="KW-0813">Transport</keyword>
<evidence type="ECO:0000259" key="9">
    <source>
        <dbReference type="PROSITE" id="PS50893"/>
    </source>
</evidence>
<dbReference type="PROSITE" id="PS00211">
    <property type="entry name" value="ABC_TRANSPORTER_1"/>
    <property type="match status" value="1"/>
</dbReference>
<evidence type="ECO:0000256" key="6">
    <source>
        <dbReference type="ARBA" id="ARBA00022967"/>
    </source>
</evidence>
<evidence type="ECO:0000313" key="10">
    <source>
        <dbReference type="EMBL" id="EEG77772.1"/>
    </source>
</evidence>
<dbReference type="FunFam" id="3.40.50.300:FF:000224">
    <property type="entry name" value="Energy-coupling factor transporter ATP-binding protein EcfA"/>
    <property type="match status" value="1"/>
</dbReference>
<feature type="domain" description="ABC transporter" evidence="9">
    <location>
        <begin position="3"/>
        <end position="244"/>
    </location>
</feature>
<comment type="caution">
    <text evidence="10">The sequence shown here is derived from an EMBL/GenBank/DDBJ whole genome shotgun (WGS) entry which is preliminary data.</text>
</comment>
<dbReference type="EMBL" id="ACJM01000006">
    <property type="protein sequence ID" value="EEG77772.1"/>
    <property type="molecule type" value="Genomic_DNA"/>
</dbReference>
<dbReference type="AlphaFoldDB" id="C0GG83"/>
<dbReference type="InterPro" id="IPR003593">
    <property type="entry name" value="AAA+_ATPase"/>
</dbReference>
<evidence type="ECO:0000256" key="2">
    <source>
        <dbReference type="ARBA" id="ARBA00022448"/>
    </source>
</evidence>